<dbReference type="SUPFAM" id="SSF47598">
    <property type="entry name" value="Ribbon-helix-helix"/>
    <property type="match status" value="1"/>
</dbReference>
<name>A0A563DR89_9MICO</name>
<reference evidence="2 3" key="1">
    <citation type="submission" date="2019-05" db="EMBL/GenBank/DDBJ databases">
        <authorList>
            <person name="Lee S.D."/>
        </authorList>
    </citation>
    <scope>NUCLEOTIDE SEQUENCE [LARGE SCALE GENOMIC DNA]</scope>
    <source>
        <strain evidence="2 3">C5-26</strain>
    </source>
</reference>
<feature type="coiled-coil region" evidence="1">
    <location>
        <begin position="8"/>
        <end position="35"/>
    </location>
</feature>
<comment type="caution">
    <text evidence="2">The sequence shown here is derived from an EMBL/GenBank/DDBJ whole genome shotgun (WGS) entry which is preliminary data.</text>
</comment>
<sequence length="105" mass="11890">MTNKDQKQQRVSDEVDAIRAEYADEEAEAAEAEIAERNAALDIPLNLRIDKDLDTQLRRRAAQAQIPVSALVRRLLREATTHPETQTLTVEQVEKIARRVLNEAS</sequence>
<dbReference type="OrthoDB" id="5196497at2"/>
<dbReference type="EMBL" id="VCQV01000058">
    <property type="protein sequence ID" value="TWP32798.1"/>
    <property type="molecule type" value="Genomic_DNA"/>
</dbReference>
<gene>
    <name evidence="2" type="ORF">FGL98_23290</name>
</gene>
<dbReference type="RefSeq" id="WP_146321007.1">
    <property type="nucleotide sequence ID" value="NZ_VCQV01000058.1"/>
</dbReference>
<organism evidence="2 3">
    <name type="scientific">Leekyejoonella antrihumi</name>
    <dbReference type="NCBI Taxonomy" id="1660198"/>
    <lineage>
        <taxon>Bacteria</taxon>
        <taxon>Bacillati</taxon>
        <taxon>Actinomycetota</taxon>
        <taxon>Actinomycetes</taxon>
        <taxon>Micrococcales</taxon>
        <taxon>Dermacoccaceae</taxon>
        <taxon>Leekyejoonella</taxon>
    </lineage>
</organism>
<protein>
    <submittedName>
        <fullName evidence="2">Ribbon-helix-helix protein, CopG family</fullName>
    </submittedName>
</protein>
<evidence type="ECO:0000313" key="3">
    <source>
        <dbReference type="Proteomes" id="UP000320244"/>
    </source>
</evidence>
<dbReference type="AlphaFoldDB" id="A0A563DR89"/>
<dbReference type="InterPro" id="IPR010985">
    <property type="entry name" value="Ribbon_hlx_hlx"/>
</dbReference>
<evidence type="ECO:0000256" key="1">
    <source>
        <dbReference type="SAM" id="Coils"/>
    </source>
</evidence>
<reference evidence="2 3" key="2">
    <citation type="submission" date="2019-08" db="EMBL/GenBank/DDBJ databases">
        <title>Jejuicoccus antrihumi gen. nov., sp. nov., a new member of the family Dermacoccaceae isolated from a cave.</title>
        <authorList>
            <person name="Schumann P."/>
            <person name="Kim I.S."/>
        </authorList>
    </citation>
    <scope>NUCLEOTIDE SEQUENCE [LARGE SCALE GENOMIC DNA]</scope>
    <source>
        <strain evidence="2 3">C5-26</strain>
    </source>
</reference>
<dbReference type="Proteomes" id="UP000320244">
    <property type="component" value="Unassembled WGS sequence"/>
</dbReference>
<proteinExistence type="predicted"/>
<evidence type="ECO:0000313" key="2">
    <source>
        <dbReference type="EMBL" id="TWP32798.1"/>
    </source>
</evidence>
<keyword evidence="3" id="KW-1185">Reference proteome</keyword>
<dbReference type="GO" id="GO:0006355">
    <property type="term" value="P:regulation of DNA-templated transcription"/>
    <property type="evidence" value="ECO:0007669"/>
    <property type="project" value="InterPro"/>
</dbReference>
<keyword evidence="1" id="KW-0175">Coiled coil</keyword>
<accession>A0A563DR89</accession>